<feature type="region of interest" description="Disordered" evidence="1">
    <location>
        <begin position="297"/>
        <end position="328"/>
    </location>
</feature>
<evidence type="ECO:0000256" key="1">
    <source>
        <dbReference type="SAM" id="MobiDB-lite"/>
    </source>
</evidence>
<evidence type="ECO:0000313" key="2">
    <source>
        <dbReference type="EMBL" id="PKC17425.1"/>
    </source>
</evidence>
<dbReference type="AlphaFoldDB" id="A0A2N0QEC1"/>
<feature type="compositionally biased region" description="Basic and acidic residues" evidence="1">
    <location>
        <begin position="400"/>
        <end position="411"/>
    </location>
</feature>
<evidence type="ECO:0000313" key="4">
    <source>
        <dbReference type="Proteomes" id="UP000232688"/>
    </source>
</evidence>
<dbReference type="VEuPathDB" id="FungiDB:FUN_022748"/>
<dbReference type="Proteomes" id="UP000232688">
    <property type="component" value="Unassembled WGS sequence"/>
</dbReference>
<dbReference type="VEuPathDB" id="FungiDB:RhiirFUN_026741"/>
<proteinExistence type="predicted"/>
<dbReference type="EMBL" id="LLXH01000174">
    <property type="protein sequence ID" value="PKC71287.1"/>
    <property type="molecule type" value="Genomic_DNA"/>
</dbReference>
<evidence type="ECO:0000313" key="5">
    <source>
        <dbReference type="Proteomes" id="UP000232722"/>
    </source>
</evidence>
<organism evidence="2 5">
    <name type="scientific">Rhizophagus irregularis</name>
    <dbReference type="NCBI Taxonomy" id="588596"/>
    <lineage>
        <taxon>Eukaryota</taxon>
        <taxon>Fungi</taxon>
        <taxon>Fungi incertae sedis</taxon>
        <taxon>Mucoromycota</taxon>
        <taxon>Glomeromycotina</taxon>
        <taxon>Glomeromycetes</taxon>
        <taxon>Glomerales</taxon>
        <taxon>Glomeraceae</taxon>
        <taxon>Rhizophagus</taxon>
    </lineage>
</organism>
<reference evidence="2 5" key="2">
    <citation type="submission" date="2017-09" db="EMBL/GenBank/DDBJ databases">
        <title>Extensive intraspecific genome diversity in a model arbuscular mycorrhizal fungus.</title>
        <authorList>
            <person name="Chen E.C."/>
            <person name="Morin E."/>
            <person name="Beaudet D."/>
            <person name="Noel J."/>
            <person name="Ndikumana S."/>
            <person name="Charron P."/>
            <person name="St-Onge C."/>
            <person name="Giorgi J."/>
            <person name="Grigoriev I.V."/>
            <person name="Roux C."/>
            <person name="Martin F.M."/>
            <person name="Corradi N."/>
        </authorList>
    </citation>
    <scope>NUCLEOTIDE SEQUENCE [LARGE SCALE GENOMIC DNA]</scope>
    <source>
        <strain evidence="2 5">A5</strain>
    </source>
</reference>
<dbReference type="VEuPathDB" id="FungiDB:FUN_014364"/>
<accession>A0A2N0QEC1</accession>
<feature type="region of interest" description="Disordered" evidence="1">
    <location>
        <begin position="393"/>
        <end position="416"/>
    </location>
</feature>
<gene>
    <name evidence="3" type="ORF">RhiirA1_497507</name>
    <name evidence="2" type="ORF">RhiirA5_455400</name>
</gene>
<dbReference type="EMBL" id="LLXJ01000015">
    <property type="protein sequence ID" value="PKC17425.1"/>
    <property type="molecule type" value="Genomic_DNA"/>
</dbReference>
<sequence>MGCETDNYRCPTTQKQQIQSTDSKSHYLSVEDVYDKKELSTKLVVKDHNADMYRVFHSREEFWEFNDGVAEHLRSFSEVVYGDLPQFPRIHVEFGSLHRLPGTKIVSLLKQILDGMLDVFRSKYSGITNVPKLPNDFVVMDEYGQNRHGYWTNDFHIQATSFAFTDYREAKEFTRHVRSSLPVEVGRFISLQYNDPIQLVPILGSTCPKELLHKKISRFSQFLGTNVDIHKNELFVKKFPELDCIGNTKNNHAPCAQSVRSILPDVHGLIEIEGSRTTISGNGFTIQQRTSSFAERENLPRRRCIRKESQNKSYRDNKQSDNDSETPRESTITTLSIKYCLPSISNECVVAINFLVLFLFIGNKIKQSNKSKMRSGGHVAKTPQKKKYDILKGQRHHQQHNGDAKTGKELVQRSSNRWKPWEVRDNPAIRPKGCFRKNGMTSWARMLVSMNVLVRSVICVHHVSKTRTYGPIPHMVIASTPSCRLYQFNPP</sequence>
<comment type="caution">
    <text evidence="2">The sequence shown here is derived from an EMBL/GenBank/DDBJ whole genome shotgun (WGS) entry which is preliminary data.</text>
</comment>
<protein>
    <submittedName>
        <fullName evidence="2">Uncharacterized protein</fullName>
    </submittedName>
</protein>
<reference evidence="3 4" key="3">
    <citation type="submission" date="2017-10" db="EMBL/GenBank/DDBJ databases">
        <title>Extensive intraspecific genome diversity in a model arbuscular mycorrhizal fungus.</title>
        <authorList>
            <person name="Chen E.C.H."/>
            <person name="Morin E."/>
            <person name="Baudet D."/>
            <person name="Noel J."/>
            <person name="Ndikumana S."/>
            <person name="Charron P."/>
            <person name="St-Onge C."/>
            <person name="Giorgi J."/>
            <person name="Grigoriev I.V."/>
            <person name="Roux C."/>
            <person name="Martin F.M."/>
            <person name="Corradi N."/>
        </authorList>
    </citation>
    <scope>NUCLEOTIDE SEQUENCE [LARGE SCALE GENOMIC DNA]</scope>
    <source>
        <strain evidence="3 4">A1</strain>
    </source>
</reference>
<dbReference type="VEuPathDB" id="FungiDB:RhiirA1_497507"/>
<reference evidence="2 5" key="1">
    <citation type="submission" date="2016-04" db="EMBL/GenBank/DDBJ databases">
        <title>Genome analyses suggest a sexual origin of heterokaryosis in a supposedly ancient asexual fungus.</title>
        <authorList>
            <person name="Ropars J."/>
            <person name="Sedzielewska K."/>
            <person name="Noel J."/>
            <person name="Charron P."/>
            <person name="Farinelli L."/>
            <person name="Marton T."/>
            <person name="Kruger M."/>
            <person name="Pelin A."/>
            <person name="Brachmann A."/>
            <person name="Corradi N."/>
        </authorList>
    </citation>
    <scope>NUCLEOTIDE SEQUENCE [LARGE SCALE GENOMIC DNA]</scope>
    <source>
        <strain evidence="2 5">A5</strain>
    </source>
</reference>
<evidence type="ECO:0000313" key="3">
    <source>
        <dbReference type="EMBL" id="PKC71287.1"/>
    </source>
</evidence>
<reference evidence="3 4" key="4">
    <citation type="submission" date="2017-10" db="EMBL/GenBank/DDBJ databases">
        <title>Genome analyses suggest a sexual origin of heterokaryosis in a supposedly ancient asexual fungus.</title>
        <authorList>
            <person name="Corradi N."/>
            <person name="Sedzielewska K."/>
            <person name="Noel J."/>
            <person name="Charron P."/>
            <person name="Farinelli L."/>
            <person name="Marton T."/>
            <person name="Kruger M."/>
            <person name="Pelin A."/>
            <person name="Brachmann A."/>
            <person name="Corradi N."/>
        </authorList>
    </citation>
    <scope>NUCLEOTIDE SEQUENCE [LARGE SCALE GENOMIC DNA]</scope>
    <source>
        <strain evidence="3 4">A1</strain>
    </source>
</reference>
<name>A0A2N0QEC1_9GLOM</name>
<dbReference type="Proteomes" id="UP000232722">
    <property type="component" value="Unassembled WGS sequence"/>
</dbReference>